<protein>
    <submittedName>
        <fullName evidence="1">Uncharacterized protein</fullName>
    </submittedName>
</protein>
<evidence type="ECO:0000313" key="1">
    <source>
        <dbReference type="EMBL" id="MED6117412.1"/>
    </source>
</evidence>
<reference evidence="1 2" key="1">
    <citation type="journal article" date="2023" name="Plants (Basel)">
        <title>Bridging the Gap: Combining Genomics and Transcriptomics Approaches to Understand Stylosanthes scabra, an Orphan Legume from the Brazilian Caatinga.</title>
        <authorList>
            <person name="Ferreira-Neto J.R.C."/>
            <person name="da Silva M.D."/>
            <person name="Binneck E."/>
            <person name="de Melo N.F."/>
            <person name="da Silva R.H."/>
            <person name="de Melo A.L.T.M."/>
            <person name="Pandolfi V."/>
            <person name="Bustamante F.O."/>
            <person name="Brasileiro-Vidal A.C."/>
            <person name="Benko-Iseppon A.M."/>
        </authorList>
    </citation>
    <scope>NUCLEOTIDE SEQUENCE [LARGE SCALE GENOMIC DNA]</scope>
    <source>
        <tissue evidence="1">Leaves</tissue>
    </source>
</reference>
<dbReference type="EMBL" id="JASCZI010005816">
    <property type="protein sequence ID" value="MED6117412.1"/>
    <property type="molecule type" value="Genomic_DNA"/>
</dbReference>
<comment type="caution">
    <text evidence="1">The sequence shown here is derived from an EMBL/GenBank/DDBJ whole genome shotgun (WGS) entry which is preliminary data.</text>
</comment>
<name>A0ABU6R0K1_9FABA</name>
<accession>A0ABU6R0K1</accession>
<keyword evidence="2" id="KW-1185">Reference proteome</keyword>
<gene>
    <name evidence="1" type="ORF">PIB30_109774</name>
</gene>
<feature type="non-terminal residue" evidence="1">
    <location>
        <position position="1"/>
    </location>
</feature>
<evidence type="ECO:0000313" key="2">
    <source>
        <dbReference type="Proteomes" id="UP001341840"/>
    </source>
</evidence>
<organism evidence="1 2">
    <name type="scientific">Stylosanthes scabra</name>
    <dbReference type="NCBI Taxonomy" id="79078"/>
    <lineage>
        <taxon>Eukaryota</taxon>
        <taxon>Viridiplantae</taxon>
        <taxon>Streptophyta</taxon>
        <taxon>Embryophyta</taxon>
        <taxon>Tracheophyta</taxon>
        <taxon>Spermatophyta</taxon>
        <taxon>Magnoliopsida</taxon>
        <taxon>eudicotyledons</taxon>
        <taxon>Gunneridae</taxon>
        <taxon>Pentapetalae</taxon>
        <taxon>rosids</taxon>
        <taxon>fabids</taxon>
        <taxon>Fabales</taxon>
        <taxon>Fabaceae</taxon>
        <taxon>Papilionoideae</taxon>
        <taxon>50 kb inversion clade</taxon>
        <taxon>dalbergioids sensu lato</taxon>
        <taxon>Dalbergieae</taxon>
        <taxon>Pterocarpus clade</taxon>
        <taxon>Stylosanthes</taxon>
    </lineage>
</organism>
<proteinExistence type="predicted"/>
<dbReference type="Proteomes" id="UP001341840">
    <property type="component" value="Unassembled WGS sequence"/>
</dbReference>
<sequence>ARLTADKLLQKTFGGVVHGWRSSERKFCTHYTSVNMAARALYSASVELRLTVGCLEDFQDTRFEP</sequence>